<name>A0ABS8Q988_9BURK</name>
<comment type="caution">
    <text evidence="7">The sequence shown here is derived from an EMBL/GenBank/DDBJ whole genome shotgun (WGS) entry which is preliminary data.</text>
</comment>
<evidence type="ECO:0000256" key="4">
    <source>
        <dbReference type="ARBA" id="ARBA00023163"/>
    </source>
</evidence>
<keyword evidence="8" id="KW-1185">Reference proteome</keyword>
<dbReference type="Pfam" id="PF00440">
    <property type="entry name" value="TetR_N"/>
    <property type="match status" value="1"/>
</dbReference>
<dbReference type="SUPFAM" id="SSF46689">
    <property type="entry name" value="Homeodomain-like"/>
    <property type="match status" value="1"/>
</dbReference>
<evidence type="ECO:0000256" key="3">
    <source>
        <dbReference type="ARBA" id="ARBA00023125"/>
    </source>
</evidence>
<dbReference type="Gene3D" id="1.10.10.60">
    <property type="entry name" value="Homeodomain-like"/>
    <property type="match status" value="1"/>
</dbReference>
<evidence type="ECO:0000313" key="8">
    <source>
        <dbReference type="Proteomes" id="UP001179361"/>
    </source>
</evidence>
<evidence type="ECO:0000256" key="1">
    <source>
        <dbReference type="ARBA" id="ARBA00022491"/>
    </source>
</evidence>
<dbReference type="PROSITE" id="PS50977">
    <property type="entry name" value="HTH_TETR_2"/>
    <property type="match status" value="1"/>
</dbReference>
<evidence type="ECO:0000256" key="5">
    <source>
        <dbReference type="PROSITE-ProRule" id="PRU00335"/>
    </source>
</evidence>
<dbReference type="Proteomes" id="UP001179361">
    <property type="component" value="Unassembled WGS sequence"/>
</dbReference>
<dbReference type="EMBL" id="JAJNOC010000006">
    <property type="protein sequence ID" value="MCD2518321.1"/>
    <property type="molecule type" value="Genomic_DNA"/>
</dbReference>
<dbReference type="PANTHER" id="PTHR47506">
    <property type="entry name" value="TRANSCRIPTIONAL REGULATORY PROTEIN"/>
    <property type="match status" value="1"/>
</dbReference>
<dbReference type="PROSITE" id="PS01081">
    <property type="entry name" value="HTH_TETR_1"/>
    <property type="match status" value="1"/>
</dbReference>
<dbReference type="InterPro" id="IPR009057">
    <property type="entry name" value="Homeodomain-like_sf"/>
</dbReference>
<proteinExistence type="predicted"/>
<organism evidence="7 8">
    <name type="scientific">Massilia phyllostachyos</name>
    <dbReference type="NCBI Taxonomy" id="2898585"/>
    <lineage>
        <taxon>Bacteria</taxon>
        <taxon>Pseudomonadati</taxon>
        <taxon>Pseudomonadota</taxon>
        <taxon>Betaproteobacteria</taxon>
        <taxon>Burkholderiales</taxon>
        <taxon>Oxalobacteraceae</taxon>
        <taxon>Telluria group</taxon>
        <taxon>Massilia</taxon>
    </lineage>
</organism>
<protein>
    <submittedName>
        <fullName evidence="7">TetR/AcrR family transcriptional regulator</fullName>
    </submittedName>
</protein>
<dbReference type="InterPro" id="IPR023772">
    <property type="entry name" value="DNA-bd_HTH_TetR-type_CS"/>
</dbReference>
<feature type="DNA-binding region" description="H-T-H motif" evidence="5">
    <location>
        <begin position="32"/>
        <end position="51"/>
    </location>
</feature>
<gene>
    <name evidence="7" type="ORF">LQ564_18590</name>
</gene>
<dbReference type="RefSeq" id="WP_231059603.1">
    <property type="nucleotide sequence ID" value="NZ_JAJNOC010000006.1"/>
</dbReference>
<keyword evidence="2" id="KW-0805">Transcription regulation</keyword>
<accession>A0ABS8Q988</accession>
<dbReference type="Gene3D" id="1.10.357.10">
    <property type="entry name" value="Tetracycline Repressor, domain 2"/>
    <property type="match status" value="1"/>
</dbReference>
<keyword evidence="1" id="KW-0678">Repressor</keyword>
<feature type="domain" description="HTH tetR-type" evidence="6">
    <location>
        <begin position="9"/>
        <end position="69"/>
    </location>
</feature>
<keyword evidence="4" id="KW-0804">Transcription</keyword>
<evidence type="ECO:0000256" key="2">
    <source>
        <dbReference type="ARBA" id="ARBA00023015"/>
    </source>
</evidence>
<dbReference type="InterPro" id="IPR036271">
    <property type="entry name" value="Tet_transcr_reg_TetR-rel_C_sf"/>
</dbReference>
<dbReference type="InterPro" id="IPR001647">
    <property type="entry name" value="HTH_TetR"/>
</dbReference>
<keyword evidence="3 5" id="KW-0238">DNA-binding</keyword>
<evidence type="ECO:0000259" key="6">
    <source>
        <dbReference type="PROSITE" id="PS50977"/>
    </source>
</evidence>
<sequence length="206" mass="22792">MPYSSEHKAQTRERIVSAARRLFNRHGFEQVSIDRVMLEAGLTRGGFYHHFGSKDELYAAAVASFTNCNPFRADLEHNPLPEPDEMARMLLDIYLSDEVFDNVDFHCPLYALPGDVARAGLSPQKAYTQLIRNLTQIYASALAGEPDGEERAQAIVALCVGGMVLARTTDDPSLRRSLRAAARQQALTLLSPTTAHPIQLGSESNY</sequence>
<dbReference type="PRINTS" id="PR00455">
    <property type="entry name" value="HTHTETR"/>
</dbReference>
<reference evidence="7" key="1">
    <citation type="submission" date="2021-11" db="EMBL/GenBank/DDBJ databases">
        <title>The complete genome of Massilia sp sp. G4R7.</title>
        <authorList>
            <person name="Liu L."/>
            <person name="Yue J."/>
            <person name="Yuan J."/>
            <person name="Yang F."/>
            <person name="Li L."/>
        </authorList>
    </citation>
    <scope>NUCLEOTIDE SEQUENCE</scope>
    <source>
        <strain evidence="7">G4R7</strain>
    </source>
</reference>
<evidence type="ECO:0000313" key="7">
    <source>
        <dbReference type="EMBL" id="MCD2518321.1"/>
    </source>
</evidence>
<dbReference type="SUPFAM" id="SSF48498">
    <property type="entry name" value="Tetracyclin repressor-like, C-terminal domain"/>
    <property type="match status" value="1"/>
</dbReference>
<dbReference type="PANTHER" id="PTHR47506:SF7">
    <property type="entry name" value="TRANSCRIPTIONAL REGULATORY PROTEIN"/>
    <property type="match status" value="1"/>
</dbReference>